<name>A0A8T1LNP4_9STRA</name>
<protein>
    <submittedName>
        <fullName evidence="1">Uncharacterized protein</fullName>
    </submittedName>
</protein>
<sequence length="46" mass="4853">MLRVLHSNRSAARSVGSSSQDFCGAFSAFGFGIESQSRAITARFAA</sequence>
<dbReference type="AlphaFoldDB" id="A0A8T1LNP4"/>
<evidence type="ECO:0000313" key="2">
    <source>
        <dbReference type="Proteomes" id="UP000736787"/>
    </source>
</evidence>
<comment type="caution">
    <text evidence="1">The sequence shown here is derived from an EMBL/GenBank/DDBJ whole genome shotgun (WGS) entry which is preliminary data.</text>
</comment>
<organism evidence="1 2">
    <name type="scientific">Phytophthora cactorum</name>
    <dbReference type="NCBI Taxonomy" id="29920"/>
    <lineage>
        <taxon>Eukaryota</taxon>
        <taxon>Sar</taxon>
        <taxon>Stramenopiles</taxon>
        <taxon>Oomycota</taxon>
        <taxon>Peronosporomycetes</taxon>
        <taxon>Peronosporales</taxon>
        <taxon>Peronosporaceae</taxon>
        <taxon>Phytophthora</taxon>
    </lineage>
</organism>
<proteinExistence type="predicted"/>
<accession>A0A8T1LNP4</accession>
<dbReference type="EMBL" id="RCMK01000006">
    <property type="protein sequence ID" value="KAG2955296.1"/>
    <property type="molecule type" value="Genomic_DNA"/>
</dbReference>
<evidence type="ECO:0000313" key="1">
    <source>
        <dbReference type="EMBL" id="KAG2955296.1"/>
    </source>
</evidence>
<gene>
    <name evidence="1" type="ORF">PC117_g544</name>
</gene>
<reference evidence="1" key="1">
    <citation type="submission" date="2018-10" db="EMBL/GenBank/DDBJ databases">
        <title>Effector identification in a new, highly contiguous assembly of the strawberry crown rot pathogen Phytophthora cactorum.</title>
        <authorList>
            <person name="Armitage A.D."/>
            <person name="Nellist C.F."/>
            <person name="Bates H."/>
            <person name="Vickerstaff R.J."/>
            <person name="Harrison R.J."/>
        </authorList>
    </citation>
    <scope>NUCLEOTIDE SEQUENCE</scope>
    <source>
        <strain evidence="1">4040</strain>
    </source>
</reference>
<dbReference type="Proteomes" id="UP000736787">
    <property type="component" value="Unassembled WGS sequence"/>
</dbReference>